<dbReference type="GO" id="GO:0016740">
    <property type="term" value="F:transferase activity"/>
    <property type="evidence" value="ECO:0007669"/>
    <property type="project" value="UniProtKB-KW"/>
</dbReference>
<proteinExistence type="predicted"/>
<dbReference type="InterPro" id="IPR041633">
    <property type="entry name" value="Polbeta"/>
</dbReference>
<reference evidence="3" key="1">
    <citation type="submission" date="2016-10" db="EMBL/GenBank/DDBJ databases">
        <authorList>
            <person name="Varghese N."/>
            <person name="Submissions S."/>
        </authorList>
    </citation>
    <scope>NUCLEOTIDE SEQUENCE [LARGE SCALE GENOMIC DNA]</scope>
    <source>
        <strain evidence="3">DSM 25329</strain>
    </source>
</reference>
<dbReference type="STRING" id="659014.SAMN04487996_10995"/>
<accession>A0A1G7ITN2</accession>
<dbReference type="Pfam" id="PF18765">
    <property type="entry name" value="Polbeta"/>
    <property type="match status" value="1"/>
</dbReference>
<feature type="domain" description="Polymerase beta nucleotidyltransferase" evidence="1">
    <location>
        <begin position="21"/>
        <end position="100"/>
    </location>
</feature>
<name>A0A1G7ITN2_9BACT</name>
<keyword evidence="3" id="KW-1185">Reference proteome</keyword>
<keyword evidence="2" id="KW-0808">Transferase</keyword>
<protein>
    <submittedName>
        <fullName evidence="2">Nucleotidyltransferase domain-containing protein</fullName>
    </submittedName>
</protein>
<dbReference type="CDD" id="cd05403">
    <property type="entry name" value="NT_KNTase_like"/>
    <property type="match status" value="1"/>
</dbReference>
<dbReference type="SUPFAM" id="SSF81301">
    <property type="entry name" value="Nucleotidyltransferase"/>
    <property type="match status" value="1"/>
</dbReference>
<dbReference type="Proteomes" id="UP000198748">
    <property type="component" value="Unassembled WGS sequence"/>
</dbReference>
<sequence>MDKREAILIASQYVALVKKIYPISKAYLFGSFAKGTNDSDSDIDIALILDEADDIMDAQVGLMKLRRSIDLRIEPHPFVFMDFDKANPTAFEIMQNGIELK</sequence>
<evidence type="ECO:0000313" key="3">
    <source>
        <dbReference type="Proteomes" id="UP000198748"/>
    </source>
</evidence>
<dbReference type="RefSeq" id="WP_090151839.1">
    <property type="nucleotide sequence ID" value="NZ_FNAN01000009.1"/>
</dbReference>
<dbReference type="Gene3D" id="3.30.460.10">
    <property type="entry name" value="Beta Polymerase, domain 2"/>
    <property type="match status" value="1"/>
</dbReference>
<gene>
    <name evidence="2" type="ORF">SAMN04487996_10995</name>
</gene>
<dbReference type="AlphaFoldDB" id="A0A1G7ITN2"/>
<evidence type="ECO:0000259" key="1">
    <source>
        <dbReference type="Pfam" id="PF18765"/>
    </source>
</evidence>
<dbReference type="EMBL" id="FNAN01000009">
    <property type="protein sequence ID" value="SDF16060.1"/>
    <property type="molecule type" value="Genomic_DNA"/>
</dbReference>
<dbReference type="InterPro" id="IPR043519">
    <property type="entry name" value="NT_sf"/>
</dbReference>
<organism evidence="2 3">
    <name type="scientific">Dyadobacter soli</name>
    <dbReference type="NCBI Taxonomy" id="659014"/>
    <lineage>
        <taxon>Bacteria</taxon>
        <taxon>Pseudomonadati</taxon>
        <taxon>Bacteroidota</taxon>
        <taxon>Cytophagia</taxon>
        <taxon>Cytophagales</taxon>
        <taxon>Spirosomataceae</taxon>
        <taxon>Dyadobacter</taxon>
    </lineage>
</organism>
<evidence type="ECO:0000313" key="2">
    <source>
        <dbReference type="EMBL" id="SDF16060.1"/>
    </source>
</evidence>
<dbReference type="OrthoDB" id="9803106at2"/>